<evidence type="ECO:0000313" key="2">
    <source>
        <dbReference type="EMBL" id="MFD1631087.1"/>
    </source>
</evidence>
<evidence type="ECO:0000259" key="1">
    <source>
        <dbReference type="Pfam" id="PF06114"/>
    </source>
</evidence>
<evidence type="ECO:0000313" key="3">
    <source>
        <dbReference type="Proteomes" id="UP001597118"/>
    </source>
</evidence>
<comment type="caution">
    <text evidence="2">The sequence shown here is derived from an EMBL/GenBank/DDBJ whole genome shotgun (WGS) entry which is preliminary data.</text>
</comment>
<dbReference type="EMBL" id="JBHUDG010000040">
    <property type="protein sequence ID" value="MFD1631087.1"/>
    <property type="molecule type" value="Genomic_DNA"/>
</dbReference>
<keyword evidence="3" id="KW-1185">Reference proteome</keyword>
<dbReference type="Gene3D" id="1.10.10.2910">
    <property type="match status" value="1"/>
</dbReference>
<sequence>MNELYTSAIRKASEVRLKLGYSLYEPINIYDVCSKLEIDVQFVDINMEGFYVNNKIMDNINYPKILISRLRPFPRRVFTCGHELGHHIFNHGLRLDILTDENDNSNYKSDDEKLVDAFSAHLLMPIACVQSEFKKRKLDFNTATEIDYYIVSSVLGVGYQTLITHCRVNRLMNEYKYMELSKQTPSKIFKKHFGNVEEKAYFKIIDFKTNNKPIDLEISNYLVIPSDFVVDNNYLEKIKSTEIGTLYLAKKSGISSIYSTISETSCFARIQPQNYIGFAEYRHLEN</sequence>
<dbReference type="Pfam" id="PF06114">
    <property type="entry name" value="Peptidase_M78"/>
    <property type="match status" value="1"/>
</dbReference>
<gene>
    <name evidence="2" type="ORF">ACFSAH_14515</name>
</gene>
<protein>
    <submittedName>
        <fullName evidence="2">ImmA/IrrE family metallo-endopeptidase</fullName>
    </submittedName>
</protein>
<organism evidence="2 3">
    <name type="scientific">Pseudopedobacter beijingensis</name>
    <dbReference type="NCBI Taxonomy" id="1207056"/>
    <lineage>
        <taxon>Bacteria</taxon>
        <taxon>Pseudomonadati</taxon>
        <taxon>Bacteroidota</taxon>
        <taxon>Sphingobacteriia</taxon>
        <taxon>Sphingobacteriales</taxon>
        <taxon>Sphingobacteriaceae</taxon>
        <taxon>Pseudopedobacter</taxon>
    </lineage>
</organism>
<dbReference type="InterPro" id="IPR010359">
    <property type="entry name" value="IrrE_HExxH"/>
</dbReference>
<proteinExistence type="predicted"/>
<reference evidence="3" key="1">
    <citation type="journal article" date="2019" name="Int. J. Syst. Evol. Microbiol.">
        <title>The Global Catalogue of Microorganisms (GCM) 10K type strain sequencing project: providing services to taxonomists for standard genome sequencing and annotation.</title>
        <authorList>
            <consortium name="The Broad Institute Genomics Platform"/>
            <consortium name="The Broad Institute Genome Sequencing Center for Infectious Disease"/>
            <person name="Wu L."/>
            <person name="Ma J."/>
        </authorList>
    </citation>
    <scope>NUCLEOTIDE SEQUENCE [LARGE SCALE GENOMIC DNA]</scope>
    <source>
        <strain evidence="3">CCUG 53762</strain>
    </source>
</reference>
<dbReference type="PANTHER" id="PTHR43236">
    <property type="entry name" value="ANTITOXIN HIGA1"/>
    <property type="match status" value="1"/>
</dbReference>
<dbReference type="PANTHER" id="PTHR43236:SF1">
    <property type="entry name" value="BLL7220 PROTEIN"/>
    <property type="match status" value="1"/>
</dbReference>
<name>A0ABW4IGL5_9SPHI</name>
<dbReference type="Proteomes" id="UP001597118">
    <property type="component" value="Unassembled WGS sequence"/>
</dbReference>
<dbReference type="InterPro" id="IPR052345">
    <property type="entry name" value="Rad_response_metalloprotease"/>
</dbReference>
<feature type="domain" description="IrrE N-terminal-like" evidence="1">
    <location>
        <begin position="55"/>
        <end position="127"/>
    </location>
</feature>
<dbReference type="RefSeq" id="WP_379663458.1">
    <property type="nucleotide sequence ID" value="NZ_JBHUDG010000040.1"/>
</dbReference>
<accession>A0ABW4IGL5</accession>